<name>A0A1Y2BLC4_9TREE</name>
<evidence type="ECO:0008006" key="4">
    <source>
        <dbReference type="Google" id="ProtNLM"/>
    </source>
</evidence>
<evidence type="ECO:0000313" key="3">
    <source>
        <dbReference type="Proteomes" id="UP000193986"/>
    </source>
</evidence>
<dbReference type="OrthoDB" id="2338662at2759"/>
<evidence type="ECO:0000256" key="1">
    <source>
        <dbReference type="SAM" id="SignalP"/>
    </source>
</evidence>
<dbReference type="InParanoid" id="A0A1Y2BLC4"/>
<keyword evidence="3" id="KW-1185">Reference proteome</keyword>
<dbReference type="Gene3D" id="3.20.20.80">
    <property type="entry name" value="Glycosidases"/>
    <property type="match status" value="1"/>
</dbReference>
<proteinExistence type="predicted"/>
<feature type="chain" id="PRO_5012914769" description="Glycoside hydrolase superfamily" evidence="1">
    <location>
        <begin position="24"/>
        <end position="639"/>
    </location>
</feature>
<comment type="caution">
    <text evidence="2">The sequence shown here is derived from an EMBL/GenBank/DDBJ whole genome shotgun (WGS) entry which is preliminary data.</text>
</comment>
<evidence type="ECO:0000313" key="2">
    <source>
        <dbReference type="EMBL" id="ORY35572.1"/>
    </source>
</evidence>
<accession>A0A1Y2BLC4</accession>
<feature type="signal peptide" evidence="1">
    <location>
        <begin position="1"/>
        <end position="23"/>
    </location>
</feature>
<dbReference type="SUPFAM" id="SSF51445">
    <property type="entry name" value="(Trans)glycosidases"/>
    <property type="match status" value="1"/>
</dbReference>
<gene>
    <name evidence="2" type="ORF">BCR39DRAFT_510866</name>
</gene>
<reference evidence="2 3" key="1">
    <citation type="submission" date="2016-07" db="EMBL/GenBank/DDBJ databases">
        <title>Pervasive Adenine N6-methylation of Active Genes in Fungi.</title>
        <authorList>
            <consortium name="DOE Joint Genome Institute"/>
            <person name="Mondo S.J."/>
            <person name="Dannebaum R.O."/>
            <person name="Kuo R.C."/>
            <person name="Labutti K."/>
            <person name="Haridas S."/>
            <person name="Kuo A."/>
            <person name="Salamov A."/>
            <person name="Ahrendt S.R."/>
            <person name="Lipzen A."/>
            <person name="Sullivan W."/>
            <person name="Andreopoulos W.B."/>
            <person name="Clum A."/>
            <person name="Lindquist E."/>
            <person name="Daum C."/>
            <person name="Ramamoorthy G.K."/>
            <person name="Gryganskyi A."/>
            <person name="Culley D."/>
            <person name="Magnuson J.K."/>
            <person name="James T.Y."/>
            <person name="O'Malley M.A."/>
            <person name="Stajich J.E."/>
            <person name="Spatafora J.W."/>
            <person name="Visel A."/>
            <person name="Grigoriev I.V."/>
        </authorList>
    </citation>
    <scope>NUCLEOTIDE SEQUENCE [LARGE SCALE GENOMIC DNA]</scope>
    <source>
        <strain evidence="2 3">68-887.2</strain>
    </source>
</reference>
<keyword evidence="1" id="KW-0732">Signal</keyword>
<dbReference type="EMBL" id="MCFC01000001">
    <property type="protein sequence ID" value="ORY35572.1"/>
    <property type="molecule type" value="Genomic_DNA"/>
</dbReference>
<organism evidence="2 3">
    <name type="scientific">Naematelia encephala</name>
    <dbReference type="NCBI Taxonomy" id="71784"/>
    <lineage>
        <taxon>Eukaryota</taxon>
        <taxon>Fungi</taxon>
        <taxon>Dikarya</taxon>
        <taxon>Basidiomycota</taxon>
        <taxon>Agaricomycotina</taxon>
        <taxon>Tremellomycetes</taxon>
        <taxon>Tremellales</taxon>
        <taxon>Naemateliaceae</taxon>
        <taxon>Naematelia</taxon>
    </lineage>
</organism>
<dbReference type="InterPro" id="IPR017853">
    <property type="entry name" value="GH"/>
</dbReference>
<protein>
    <recommendedName>
        <fullName evidence="4">Glycoside hydrolase superfamily</fullName>
    </recommendedName>
</protein>
<sequence>MTLQLACLALLLPIIGQIQFTWAYGTWCGKYYELGAPRTPPPPESKFVYPSQGQHDASLLDFRCIPASSIYLTGDILENGNEDPPMLIIDTNLTRDIGEPCDAIAGDQILVSVELDGEHLSMSQVVLGSIGHLIPLQLDHLKPSLDTHTIKCTARVGDTVYTATSELFYLPPNPWGGSAVKLDRVTGGMRIKRCPDVSGWEAILPFGWYDSIDVNERTESSASASMANLQQWYSGTDIVKPGMRDLTNIQRLDMAAKLGFTLIHPVPPSTSYAPDGDDMAIQAYFEHAERKKIGVMYDMRHSFTDLGLVRQQVEDHRHHPSLLIWYTTDEPDGPSLPLTSPSSARDLIRKLDPYHPVSLVLNCADYHFASYASGADILLADPYPVALNPIWSKKWSTPVDPEFGCSGCDGCKGNLYDISIRLDEWRERLRILKRDREVGIWIVPQAFDDNGDEFWYRVPSGDEGAAMIVLAFNHGAKGSCAWLASSSTPDLLNNASSISRHLSNHLSFLIENSQSRHQLATSIPHDGENGLDVSCWTRTLPSSLNNDKEKKEQALVLAVNLFYGPHSVSFDLPRMYGWKVSEVLFGQVTGGLGNEVGFVLGRTGVGGVILERTKEGDGGMQPLGKTREGLVLPIHVSEL</sequence>
<dbReference type="Proteomes" id="UP000193986">
    <property type="component" value="Unassembled WGS sequence"/>
</dbReference>
<dbReference type="AlphaFoldDB" id="A0A1Y2BLC4"/>